<keyword evidence="3" id="KW-1185">Reference proteome</keyword>
<sequence length="184" mass="20235">MMRHTIIFLSVLFVSTLCSSTFGMPLDKRGEEKVESVQSVHVSFLLAGGREVSTANVDSTPPEFTQSINKFFEGYRAGPVIFDNGWKPDGHAGDHYSSWVKVYCDKCQCPKGGCMVEFSSAKDETGKAECMDFSNDGIKSTLGHVHRRGPSRACHFSPQKVAHSSGTIAVSMKHAAKEVKQKRE</sequence>
<proteinExistence type="predicted"/>
<dbReference type="AlphaFoldDB" id="A0A9P5Q2Z2"/>
<evidence type="ECO:0000313" key="2">
    <source>
        <dbReference type="EMBL" id="KAF9073175.1"/>
    </source>
</evidence>
<name>A0A9P5Q2Z2_9AGAR</name>
<organism evidence="2 3">
    <name type="scientific">Rhodocollybia butyracea</name>
    <dbReference type="NCBI Taxonomy" id="206335"/>
    <lineage>
        <taxon>Eukaryota</taxon>
        <taxon>Fungi</taxon>
        <taxon>Dikarya</taxon>
        <taxon>Basidiomycota</taxon>
        <taxon>Agaricomycotina</taxon>
        <taxon>Agaricomycetes</taxon>
        <taxon>Agaricomycetidae</taxon>
        <taxon>Agaricales</taxon>
        <taxon>Marasmiineae</taxon>
        <taxon>Omphalotaceae</taxon>
        <taxon>Rhodocollybia</taxon>
    </lineage>
</organism>
<reference evidence="2" key="1">
    <citation type="submission" date="2020-11" db="EMBL/GenBank/DDBJ databases">
        <authorList>
            <consortium name="DOE Joint Genome Institute"/>
            <person name="Ahrendt S."/>
            <person name="Riley R."/>
            <person name="Andreopoulos W."/>
            <person name="Labutti K."/>
            <person name="Pangilinan J."/>
            <person name="Ruiz-Duenas F.J."/>
            <person name="Barrasa J.M."/>
            <person name="Sanchez-Garcia M."/>
            <person name="Camarero S."/>
            <person name="Miyauchi S."/>
            <person name="Serrano A."/>
            <person name="Linde D."/>
            <person name="Babiker R."/>
            <person name="Drula E."/>
            <person name="Ayuso-Fernandez I."/>
            <person name="Pacheco R."/>
            <person name="Padilla G."/>
            <person name="Ferreira P."/>
            <person name="Barriuso J."/>
            <person name="Kellner H."/>
            <person name="Castanera R."/>
            <person name="Alfaro M."/>
            <person name="Ramirez L."/>
            <person name="Pisabarro A.G."/>
            <person name="Kuo A."/>
            <person name="Tritt A."/>
            <person name="Lipzen A."/>
            <person name="He G."/>
            <person name="Yan M."/>
            <person name="Ng V."/>
            <person name="Cullen D."/>
            <person name="Martin F."/>
            <person name="Rosso M.-N."/>
            <person name="Henrissat B."/>
            <person name="Hibbett D."/>
            <person name="Martinez A.T."/>
            <person name="Grigoriev I.V."/>
        </authorList>
    </citation>
    <scope>NUCLEOTIDE SEQUENCE</scope>
    <source>
        <strain evidence="2">AH 40177</strain>
    </source>
</reference>
<feature type="signal peptide" evidence="1">
    <location>
        <begin position="1"/>
        <end position="23"/>
    </location>
</feature>
<evidence type="ECO:0000256" key="1">
    <source>
        <dbReference type="SAM" id="SignalP"/>
    </source>
</evidence>
<dbReference type="EMBL" id="JADNRY010000019">
    <property type="protein sequence ID" value="KAF9073175.1"/>
    <property type="molecule type" value="Genomic_DNA"/>
</dbReference>
<evidence type="ECO:0000313" key="3">
    <source>
        <dbReference type="Proteomes" id="UP000772434"/>
    </source>
</evidence>
<dbReference type="Proteomes" id="UP000772434">
    <property type="component" value="Unassembled WGS sequence"/>
</dbReference>
<gene>
    <name evidence="2" type="ORF">BDP27DRAFT_1319001</name>
</gene>
<feature type="chain" id="PRO_5040183987" description="Secreted protein" evidence="1">
    <location>
        <begin position="24"/>
        <end position="184"/>
    </location>
</feature>
<protein>
    <recommendedName>
        <fullName evidence="4">Secreted protein</fullName>
    </recommendedName>
</protein>
<evidence type="ECO:0008006" key="4">
    <source>
        <dbReference type="Google" id="ProtNLM"/>
    </source>
</evidence>
<accession>A0A9P5Q2Z2</accession>
<comment type="caution">
    <text evidence="2">The sequence shown here is derived from an EMBL/GenBank/DDBJ whole genome shotgun (WGS) entry which is preliminary data.</text>
</comment>
<keyword evidence="1" id="KW-0732">Signal</keyword>